<dbReference type="Gene3D" id="1.10.287.70">
    <property type="match status" value="1"/>
</dbReference>
<sequence length="364" mass="40749">MLPYLSRAFRHVKRKASWALPLEIFAFVFVTGWLLMAVAEPAGARITDGDAYWWWFATTVTPASSGQQDFHPSTPLGQLVGVYVIVGGIVTITTLFTSIAATITKARGIRMQGRGELKLSGHIIILGYSAGRTERLVDRLIADEPREVAICDWPDRLQQHPLPDREDVHFIRGDLTDDEVLRRAAVPAARSVLVDARDDNEALKVTVAVSHANPDVHIVVSLHEMDHAQTIARIAGNASCIQWYAVDVLSEELHDPGMSQVYGELMRHSDRNTYSVTVPDSLPGRTFGEFQQALGRWNAATVLAIRRGTDLQVSPSWYEEVPAGTVLYYVGRRRLLPHDLERFIDRSEQILVSTEDDLRRGTWF</sequence>
<dbReference type="InterPro" id="IPR036291">
    <property type="entry name" value="NAD(P)-bd_dom_sf"/>
</dbReference>
<proteinExistence type="predicted"/>
<keyword evidence="3" id="KW-0813">Transport</keyword>
<dbReference type="Gene3D" id="3.40.50.720">
    <property type="entry name" value="NAD(P)-binding Rossmann-like Domain"/>
    <property type="match status" value="1"/>
</dbReference>
<keyword evidence="1" id="KW-0812">Transmembrane</keyword>
<evidence type="ECO:0000313" key="4">
    <source>
        <dbReference type="Proteomes" id="UP000198348"/>
    </source>
</evidence>
<name>A0A238VLP4_9PSEU</name>
<keyword evidence="3" id="KW-0407">Ion channel</keyword>
<dbReference type="SUPFAM" id="SSF51735">
    <property type="entry name" value="NAD(P)-binding Rossmann-fold domains"/>
    <property type="match status" value="1"/>
</dbReference>
<organism evidence="3 4">
    <name type="scientific">Haloechinothrix alba</name>
    <dbReference type="NCBI Taxonomy" id="664784"/>
    <lineage>
        <taxon>Bacteria</taxon>
        <taxon>Bacillati</taxon>
        <taxon>Actinomycetota</taxon>
        <taxon>Actinomycetes</taxon>
        <taxon>Pseudonocardiales</taxon>
        <taxon>Pseudonocardiaceae</taxon>
        <taxon>Haloechinothrix</taxon>
    </lineage>
</organism>
<keyword evidence="1" id="KW-0472">Membrane</keyword>
<gene>
    <name evidence="3" type="ORF">SAMN06265360_10357</name>
</gene>
<dbReference type="InterPro" id="IPR050721">
    <property type="entry name" value="Trk_Ktr_HKT_K-transport"/>
</dbReference>
<dbReference type="PANTHER" id="PTHR43833:SF9">
    <property type="entry name" value="POTASSIUM CHANNEL PROTEIN YUGO-RELATED"/>
    <property type="match status" value="1"/>
</dbReference>
<dbReference type="GO" id="GO:0006813">
    <property type="term" value="P:potassium ion transport"/>
    <property type="evidence" value="ECO:0007669"/>
    <property type="project" value="InterPro"/>
</dbReference>
<reference evidence="3 4" key="1">
    <citation type="submission" date="2017-06" db="EMBL/GenBank/DDBJ databases">
        <authorList>
            <person name="Kim H.J."/>
            <person name="Triplett B.A."/>
        </authorList>
    </citation>
    <scope>NUCLEOTIDE SEQUENCE [LARGE SCALE GENOMIC DNA]</scope>
    <source>
        <strain evidence="3 4">DSM 45207</strain>
    </source>
</reference>
<dbReference type="SUPFAM" id="SSF116726">
    <property type="entry name" value="TrkA C-terminal domain-like"/>
    <property type="match status" value="1"/>
</dbReference>
<feature type="transmembrane region" description="Helical" evidence="1">
    <location>
        <begin position="80"/>
        <end position="104"/>
    </location>
</feature>
<accession>A0A238VLP4</accession>
<dbReference type="SUPFAM" id="SSF81324">
    <property type="entry name" value="Voltage-gated potassium channels"/>
    <property type="match status" value="1"/>
</dbReference>
<dbReference type="Pfam" id="PF02254">
    <property type="entry name" value="TrkA_N"/>
    <property type="match status" value="1"/>
</dbReference>
<dbReference type="InterPro" id="IPR036721">
    <property type="entry name" value="RCK_C_sf"/>
</dbReference>
<dbReference type="OrthoDB" id="9799090at2"/>
<dbReference type="InterPro" id="IPR003148">
    <property type="entry name" value="RCK_N"/>
</dbReference>
<evidence type="ECO:0000313" key="3">
    <source>
        <dbReference type="EMBL" id="SNR35118.1"/>
    </source>
</evidence>
<feature type="domain" description="RCK N-terminal" evidence="2">
    <location>
        <begin position="123"/>
        <end position="233"/>
    </location>
</feature>
<dbReference type="AlphaFoldDB" id="A0A238VLP4"/>
<dbReference type="Proteomes" id="UP000198348">
    <property type="component" value="Unassembled WGS sequence"/>
</dbReference>
<evidence type="ECO:0000259" key="2">
    <source>
        <dbReference type="Pfam" id="PF02254"/>
    </source>
</evidence>
<keyword evidence="1" id="KW-1133">Transmembrane helix</keyword>
<evidence type="ECO:0000256" key="1">
    <source>
        <dbReference type="SAM" id="Phobius"/>
    </source>
</evidence>
<dbReference type="EMBL" id="FZNW01000003">
    <property type="protein sequence ID" value="SNR35118.1"/>
    <property type="molecule type" value="Genomic_DNA"/>
</dbReference>
<dbReference type="PANTHER" id="PTHR43833">
    <property type="entry name" value="POTASSIUM CHANNEL PROTEIN 2-RELATED-RELATED"/>
    <property type="match status" value="1"/>
</dbReference>
<dbReference type="GO" id="GO:0034220">
    <property type="term" value="P:monoatomic ion transmembrane transport"/>
    <property type="evidence" value="ECO:0007669"/>
    <property type="project" value="UniProtKB-KW"/>
</dbReference>
<keyword evidence="4" id="KW-1185">Reference proteome</keyword>
<protein>
    <submittedName>
        <fullName evidence="3">Voltage-gated potassium channel</fullName>
    </submittedName>
</protein>
<dbReference type="RefSeq" id="WP_089299934.1">
    <property type="nucleotide sequence ID" value="NZ_FZNW01000003.1"/>
</dbReference>
<feature type="transmembrane region" description="Helical" evidence="1">
    <location>
        <begin position="20"/>
        <end position="39"/>
    </location>
</feature>
<keyword evidence="3" id="KW-0406">Ion transport</keyword>